<accession>A0ABN0XFB5</accession>
<dbReference type="Pfam" id="PF07728">
    <property type="entry name" value="AAA_5"/>
    <property type="match status" value="1"/>
</dbReference>
<evidence type="ECO:0000259" key="2">
    <source>
        <dbReference type="SMART" id="SM00382"/>
    </source>
</evidence>
<dbReference type="SMART" id="SM00382">
    <property type="entry name" value="AAA"/>
    <property type="match status" value="1"/>
</dbReference>
<proteinExistence type="predicted"/>
<dbReference type="Proteomes" id="UP001501822">
    <property type="component" value="Unassembled WGS sequence"/>
</dbReference>
<dbReference type="InterPro" id="IPR003593">
    <property type="entry name" value="AAA+_ATPase"/>
</dbReference>
<feature type="domain" description="AAA+ ATPase" evidence="2">
    <location>
        <begin position="103"/>
        <end position="290"/>
    </location>
</feature>
<name>A0ABN0XFB5_9ACTN</name>
<evidence type="ECO:0000313" key="3">
    <source>
        <dbReference type="EMBL" id="GAA0362714.1"/>
    </source>
</evidence>
<dbReference type="SUPFAM" id="SSF52540">
    <property type="entry name" value="P-loop containing nucleoside triphosphate hydrolases"/>
    <property type="match status" value="1"/>
</dbReference>
<organism evidence="3 4">
    <name type="scientific">Actinoallomurus spadix</name>
    <dbReference type="NCBI Taxonomy" id="79912"/>
    <lineage>
        <taxon>Bacteria</taxon>
        <taxon>Bacillati</taxon>
        <taxon>Actinomycetota</taxon>
        <taxon>Actinomycetes</taxon>
        <taxon>Streptosporangiales</taxon>
        <taxon>Thermomonosporaceae</taxon>
        <taxon>Actinoallomurus</taxon>
    </lineage>
</organism>
<sequence length="366" mass="40500">MGADQSPGVRPAAEHGQPHGDAPLSPTPTWWIYRGTGRPLHDVRLSDVLPPPPPWRTFTGEPVQPPPPDEPEESDRRLGRLAGGPSRHADPEEADAVNAAIYLRRPLLVTGRPGVGKSSLAYRISRELKLGRVLRWPISSRSTRRSGLYDYDAIGRAQDAAVNRHRGEDEPTIGEYIQLGPLGTALLPFELPRVLLIDELDKGDGDLPNDLLDVLEDGEYSIPELVRVRGRWPEVRVHTADGDATAEVERGLVRCRAFPVVIITSNGEREFPPAFLRRCIRFELRPPTEEQLVDMVTAHLAEAADAQTEELLGRFVALRRTRPEIAADQLLNAVFLATSGAYRAGDPGERLLDLLWKRLSQSAVPE</sequence>
<reference evidence="3 4" key="1">
    <citation type="journal article" date="2019" name="Int. J. Syst. Evol. Microbiol.">
        <title>The Global Catalogue of Microorganisms (GCM) 10K type strain sequencing project: providing services to taxonomists for standard genome sequencing and annotation.</title>
        <authorList>
            <consortium name="The Broad Institute Genomics Platform"/>
            <consortium name="The Broad Institute Genome Sequencing Center for Infectious Disease"/>
            <person name="Wu L."/>
            <person name="Ma J."/>
        </authorList>
    </citation>
    <scope>NUCLEOTIDE SEQUENCE [LARGE SCALE GENOMIC DNA]</scope>
    <source>
        <strain evidence="3 4">JCM 3146</strain>
    </source>
</reference>
<feature type="region of interest" description="Disordered" evidence="1">
    <location>
        <begin position="1"/>
        <end position="91"/>
    </location>
</feature>
<dbReference type="CDD" id="cd00009">
    <property type="entry name" value="AAA"/>
    <property type="match status" value="1"/>
</dbReference>
<comment type="caution">
    <text evidence="3">The sequence shown here is derived from an EMBL/GenBank/DDBJ whole genome shotgun (WGS) entry which is preliminary data.</text>
</comment>
<evidence type="ECO:0000256" key="1">
    <source>
        <dbReference type="SAM" id="MobiDB-lite"/>
    </source>
</evidence>
<gene>
    <name evidence="3" type="ORF">GCM10010151_60950</name>
</gene>
<dbReference type="Gene3D" id="3.40.50.300">
    <property type="entry name" value="P-loop containing nucleotide triphosphate hydrolases"/>
    <property type="match status" value="1"/>
</dbReference>
<dbReference type="InterPro" id="IPR011704">
    <property type="entry name" value="ATPase_dyneun-rel_AAA"/>
</dbReference>
<evidence type="ECO:0000313" key="4">
    <source>
        <dbReference type="Proteomes" id="UP001501822"/>
    </source>
</evidence>
<dbReference type="EMBL" id="BAAABM010000056">
    <property type="protein sequence ID" value="GAA0362714.1"/>
    <property type="molecule type" value="Genomic_DNA"/>
</dbReference>
<protein>
    <submittedName>
        <fullName evidence="3">MoxR family ATPase</fullName>
    </submittedName>
</protein>
<dbReference type="InterPro" id="IPR027417">
    <property type="entry name" value="P-loop_NTPase"/>
</dbReference>
<keyword evidence="4" id="KW-1185">Reference proteome</keyword>